<evidence type="ECO:0000313" key="1">
    <source>
        <dbReference type="EMBL" id="KAI9913982.1"/>
    </source>
</evidence>
<keyword evidence="2" id="KW-1185">Reference proteome</keyword>
<gene>
    <name evidence="1" type="ORF">PsorP6_005020</name>
</gene>
<reference evidence="1 2" key="1">
    <citation type="journal article" date="2022" name="bioRxiv">
        <title>The genome of the oomycete Peronosclerospora sorghi, a cosmopolitan pathogen of maize and sorghum, is inflated with dispersed pseudogenes.</title>
        <authorList>
            <person name="Fletcher K."/>
            <person name="Martin F."/>
            <person name="Isakeit T."/>
            <person name="Cavanaugh K."/>
            <person name="Magill C."/>
            <person name="Michelmore R."/>
        </authorList>
    </citation>
    <scope>NUCLEOTIDE SEQUENCE [LARGE SCALE GENOMIC DNA]</scope>
    <source>
        <strain evidence="1">P6</strain>
    </source>
</reference>
<sequence length="193" mass="21119">MITFSGRLGNSFIGVSWMVSGSVAPLRRYWGVQRARTGSDSKSKRSRRSNGYSPVLGSDEPLEYNVRALKRVANGNIGHMVARGPAASVSCHWSNNVNTIGNVLLEMEHEEMELNFHVGDALVALGHDALGTSETAHNPPQARVLLERVLSRGDASRHRKQRRKATILLLCMCAAGLTTVPRPGSSCSSRRLW</sequence>
<proteinExistence type="predicted"/>
<organism evidence="1 2">
    <name type="scientific">Peronosclerospora sorghi</name>
    <dbReference type="NCBI Taxonomy" id="230839"/>
    <lineage>
        <taxon>Eukaryota</taxon>
        <taxon>Sar</taxon>
        <taxon>Stramenopiles</taxon>
        <taxon>Oomycota</taxon>
        <taxon>Peronosporomycetes</taxon>
        <taxon>Peronosporales</taxon>
        <taxon>Peronosporaceae</taxon>
        <taxon>Peronosclerospora</taxon>
    </lineage>
</organism>
<evidence type="ECO:0000313" key="2">
    <source>
        <dbReference type="Proteomes" id="UP001163321"/>
    </source>
</evidence>
<name>A0ACC0W601_9STRA</name>
<dbReference type="EMBL" id="CM047583">
    <property type="protein sequence ID" value="KAI9913982.1"/>
    <property type="molecule type" value="Genomic_DNA"/>
</dbReference>
<accession>A0ACC0W601</accession>
<protein>
    <submittedName>
        <fullName evidence="1">Uncharacterized protein</fullName>
    </submittedName>
</protein>
<dbReference type="Proteomes" id="UP001163321">
    <property type="component" value="Chromosome 4"/>
</dbReference>
<comment type="caution">
    <text evidence="1">The sequence shown here is derived from an EMBL/GenBank/DDBJ whole genome shotgun (WGS) entry which is preliminary data.</text>
</comment>